<dbReference type="Pfam" id="PF00083">
    <property type="entry name" value="Sugar_tr"/>
    <property type="match status" value="1"/>
</dbReference>
<evidence type="ECO:0000256" key="3">
    <source>
        <dbReference type="ARBA" id="ARBA00022475"/>
    </source>
</evidence>
<evidence type="ECO:0000256" key="2">
    <source>
        <dbReference type="ARBA" id="ARBA00022448"/>
    </source>
</evidence>
<feature type="domain" description="Major facilitator superfamily (MFS) profile" evidence="8">
    <location>
        <begin position="21"/>
        <end position="437"/>
    </location>
</feature>
<dbReference type="EMBL" id="CP023693">
    <property type="protein sequence ID" value="QEV36030.1"/>
    <property type="molecule type" value="Genomic_DNA"/>
</dbReference>
<protein>
    <submittedName>
        <fullName evidence="9">MFS transporter</fullName>
    </submittedName>
</protein>
<keyword evidence="6 7" id="KW-0472">Membrane</keyword>
<dbReference type="InterPro" id="IPR020846">
    <property type="entry name" value="MFS_dom"/>
</dbReference>
<comment type="subcellular location">
    <subcellularLocation>
        <location evidence="1">Cell membrane</location>
        <topology evidence="1">Multi-pass membrane protein</topology>
    </subcellularLocation>
</comment>
<feature type="transmembrane region" description="Helical" evidence="7">
    <location>
        <begin position="62"/>
        <end position="82"/>
    </location>
</feature>
<feature type="transmembrane region" description="Helical" evidence="7">
    <location>
        <begin position="343"/>
        <end position="366"/>
    </location>
</feature>
<sequence length="444" mass="46649">MSIPESRQTLTEKAPPRRGRVLFATVAAQSIEYYDFLIYGTAASLVLNDLFFPSGNPLLSTLAAFATFAVGFAGRPIGAAIFGHFGDKLGRKPALLAAMVLMAVSSTLIGLLPTYGAIGAVAPLLLVILRIAQGISVGGHFGGATLLALESAPPNRRGLFGALPQLGVVVGMVAGTLVFLLVSNVTTASQFSAWGWRVPFLLSVLMFPLAYFVHRHIEDSPEFRDADRRSADKKRSAPRSSVVQVLRRPRQILLVACVFLPAGINFYVIVTGVLHHATHDLEISQNAMLAALMLSMLAFAAGTVGFAWLSDIVGRRRVYAAGAAFAGLWAFVLFPLVETRSFLLILVAASVGQLGVGAMFGPGTALFAEAFPPKIRFAGSSIGNQLANIVGAGLAPFVMVGLMAVTHTSVAVSAYMAAASVVSLIALAAVRIPKDDTDGPVASE</sequence>
<keyword evidence="3" id="KW-1003">Cell membrane</keyword>
<gene>
    <name evidence="9" type="ORF">CP977_30875</name>
</gene>
<evidence type="ECO:0000259" key="8">
    <source>
        <dbReference type="PROSITE" id="PS50850"/>
    </source>
</evidence>
<keyword evidence="2" id="KW-0813">Transport</keyword>
<dbReference type="Gene3D" id="1.20.1250.20">
    <property type="entry name" value="MFS general substrate transporter like domains"/>
    <property type="match status" value="2"/>
</dbReference>
<dbReference type="PANTHER" id="PTHR43045">
    <property type="entry name" value="SHIKIMATE TRANSPORTER"/>
    <property type="match status" value="1"/>
</dbReference>
<dbReference type="PANTHER" id="PTHR43045:SF1">
    <property type="entry name" value="SHIKIMATE TRANSPORTER"/>
    <property type="match status" value="1"/>
</dbReference>
<evidence type="ECO:0000313" key="9">
    <source>
        <dbReference type="EMBL" id="QEV36030.1"/>
    </source>
</evidence>
<feature type="transmembrane region" description="Helical" evidence="7">
    <location>
        <begin position="386"/>
        <end position="406"/>
    </location>
</feature>
<dbReference type="SUPFAM" id="SSF103473">
    <property type="entry name" value="MFS general substrate transporter"/>
    <property type="match status" value="1"/>
</dbReference>
<feature type="transmembrane region" description="Helical" evidence="7">
    <location>
        <begin position="94"/>
        <end position="118"/>
    </location>
</feature>
<evidence type="ECO:0000256" key="6">
    <source>
        <dbReference type="ARBA" id="ARBA00023136"/>
    </source>
</evidence>
<proteinExistence type="predicted"/>
<feature type="transmembrane region" description="Helical" evidence="7">
    <location>
        <begin position="159"/>
        <end position="182"/>
    </location>
</feature>
<organism evidence="9 10">
    <name type="scientific">Streptomyces cinereoruber</name>
    <dbReference type="NCBI Taxonomy" id="67260"/>
    <lineage>
        <taxon>Bacteria</taxon>
        <taxon>Bacillati</taxon>
        <taxon>Actinomycetota</taxon>
        <taxon>Actinomycetes</taxon>
        <taxon>Kitasatosporales</taxon>
        <taxon>Streptomycetaceae</taxon>
        <taxon>Streptomyces</taxon>
    </lineage>
</organism>
<evidence type="ECO:0000313" key="10">
    <source>
        <dbReference type="Proteomes" id="UP000326029"/>
    </source>
</evidence>
<keyword evidence="4 7" id="KW-0812">Transmembrane</keyword>
<dbReference type="InterPro" id="IPR005828">
    <property type="entry name" value="MFS_sugar_transport-like"/>
</dbReference>
<reference evidence="9 10" key="1">
    <citation type="submission" date="2017-09" db="EMBL/GenBank/DDBJ databases">
        <authorList>
            <person name="Lee N."/>
            <person name="Cho B.-K."/>
        </authorList>
    </citation>
    <scope>NUCLEOTIDE SEQUENCE [LARGE SCALE GENOMIC DNA]</scope>
    <source>
        <strain evidence="9 10">ATCC 19740</strain>
    </source>
</reference>
<evidence type="ECO:0000256" key="4">
    <source>
        <dbReference type="ARBA" id="ARBA00022692"/>
    </source>
</evidence>
<dbReference type="RefSeq" id="WP_152371225.1">
    <property type="nucleotide sequence ID" value="NZ_CP023693.1"/>
</dbReference>
<feature type="transmembrane region" description="Helical" evidence="7">
    <location>
        <begin position="287"/>
        <end position="309"/>
    </location>
</feature>
<dbReference type="Proteomes" id="UP000326029">
    <property type="component" value="Chromosome"/>
</dbReference>
<accession>A0ABX6BPM4</accession>
<dbReference type="GeneID" id="95458168"/>
<dbReference type="InterPro" id="IPR036259">
    <property type="entry name" value="MFS_trans_sf"/>
</dbReference>
<evidence type="ECO:0000256" key="1">
    <source>
        <dbReference type="ARBA" id="ARBA00004651"/>
    </source>
</evidence>
<evidence type="ECO:0000256" key="5">
    <source>
        <dbReference type="ARBA" id="ARBA00022989"/>
    </source>
</evidence>
<dbReference type="PROSITE" id="PS50850">
    <property type="entry name" value="MFS"/>
    <property type="match status" value="1"/>
</dbReference>
<evidence type="ECO:0000256" key="7">
    <source>
        <dbReference type="SAM" id="Phobius"/>
    </source>
</evidence>
<feature type="transmembrane region" description="Helical" evidence="7">
    <location>
        <begin position="252"/>
        <end position="275"/>
    </location>
</feature>
<feature type="transmembrane region" description="Helical" evidence="7">
    <location>
        <begin position="194"/>
        <end position="214"/>
    </location>
</feature>
<dbReference type="CDD" id="cd17369">
    <property type="entry name" value="MFS_ShiA_like"/>
    <property type="match status" value="1"/>
</dbReference>
<name>A0ABX6BPM4_9ACTN</name>
<feature type="transmembrane region" description="Helical" evidence="7">
    <location>
        <begin position="21"/>
        <end position="42"/>
    </location>
</feature>
<keyword evidence="5 7" id="KW-1133">Transmembrane helix</keyword>
<feature type="transmembrane region" description="Helical" evidence="7">
    <location>
        <begin position="318"/>
        <end position="337"/>
    </location>
</feature>
<keyword evidence="10" id="KW-1185">Reference proteome</keyword>
<feature type="transmembrane region" description="Helical" evidence="7">
    <location>
        <begin position="412"/>
        <end position="430"/>
    </location>
</feature>